<evidence type="ECO:0000313" key="2">
    <source>
        <dbReference type="Proteomes" id="UP001057520"/>
    </source>
</evidence>
<evidence type="ECO:0000313" key="1">
    <source>
        <dbReference type="EMBL" id="USQ97140.1"/>
    </source>
</evidence>
<name>A0ABY4ZWN1_9CAUL</name>
<gene>
    <name evidence="1" type="ORF">MZV50_06190</name>
</gene>
<keyword evidence="2" id="KW-1185">Reference proteome</keyword>
<protein>
    <submittedName>
        <fullName evidence="1">Uncharacterized protein</fullName>
    </submittedName>
</protein>
<accession>A0ABY4ZWN1</accession>
<reference evidence="1 2" key="1">
    <citation type="submission" date="2022-04" db="EMBL/GenBank/DDBJ databases">
        <title>Genome sequence of soybean root-associated Caulobacter segnis RL271.</title>
        <authorList>
            <person name="Longley R."/>
            <person name="Bonito G."/>
            <person name="Trigodet F."/>
            <person name="Crosson S."/>
            <person name="Fiebig A."/>
        </authorList>
    </citation>
    <scope>NUCLEOTIDE SEQUENCE [LARGE SCALE GENOMIC DNA]</scope>
    <source>
        <strain evidence="1 2">RL271</strain>
    </source>
</reference>
<proteinExistence type="predicted"/>
<dbReference type="EMBL" id="CP096040">
    <property type="protein sequence ID" value="USQ97140.1"/>
    <property type="molecule type" value="Genomic_DNA"/>
</dbReference>
<dbReference type="Proteomes" id="UP001057520">
    <property type="component" value="Chromosome"/>
</dbReference>
<sequence>MRRGDAATDVLAGPSNSAKSAAQGAIFLRKQGIKSKEIRWLEVVFGVGPTIAQREVDQSVFVMDRRTNRAQASNDCE</sequence>
<organism evidence="1 2">
    <name type="scientific">Caulobacter segnis</name>
    <dbReference type="NCBI Taxonomy" id="88688"/>
    <lineage>
        <taxon>Bacteria</taxon>
        <taxon>Pseudomonadati</taxon>
        <taxon>Pseudomonadota</taxon>
        <taxon>Alphaproteobacteria</taxon>
        <taxon>Caulobacterales</taxon>
        <taxon>Caulobacteraceae</taxon>
        <taxon>Caulobacter</taxon>
    </lineage>
</organism>